<dbReference type="PROSITE" id="PS50800">
    <property type="entry name" value="SAP"/>
    <property type="match status" value="1"/>
</dbReference>
<accession>A0A9N9RUX0</accession>
<sequence>MDSQEIHQKSVSPPKALVDSSPLQSAMERNRESLKIKLMVRRSANQLVEQGILPPLKTSPAIHEQKKLLERAKTGDMLKAKIQQRPNRQELERRHILESHESHIDPSLADKYRMLEKAILVDQLNSKISHRPGPLELIEKNILHANEPIERIVKEGLVPFKASSDNLFVEDDSQSSEGDINSLADNSLLKATINITNNEQPITLNTNSIELVESKITSPINVINLNLPLHTSVIAPLVPKLTLQIPTVSNEHDTITLPCLVAENLVPITTTATRIDQNDIIIKSEKPPTEIIREPKPHIDGNIKHHISSFLQNNQKFSSSGKDKLKKKCKIKPTSKIKAIKFHEYKGPPNAQKNSFSSTMTPSTSISMSSSSSMSEIMNDNNNNNNKKIGETNYELIMQQQCLLEYLEGIYKNPNKGGEHDCHQDKQTPHEKVIEKYQDEARNEDVKKPFITIFPSKSPTSTNTTIDKDALITDANKLGKMKVSELKSYLKKLNLPVSGPKPLLIERLKPYLPFKPSDICRNYEKVETIIKPMQESKDTLTMKLSSNSLDSLDAQFKDDDIVKEQQRQIEELQRKLLESQSELEQIRLSKVSESSDTCMSSKEQFFQIIPDSNSIQTGVLYDNTKYQIPNKLSTVFVVGVSPLNSTETPTISSIPMLVQEQIEDSENNNNNSNSTTNNINIEQSLVLPQSDPTDIDLSKDKVNSLYNNAIVQDDINDVLEILLKNEKWNGENESYHHVDKHGIETPKILLDSSASFSSSLNKEILGGARVNNELLTSVDVIDNLKNENLISFPMEIEENSNSSLSNIDALSYFKKDSHNDNLPCNVFDNNYCNNVMKNVDSNSYNGIKNSLIGNFDNGMFDTFKTNIVNSSSNSSLLGDIEQKEVKYNDKYIFNGINNFDMFGNSAVELTTTTPMDFENIISYDIYQQHDPFFSINSFQNISDRDNFINNHVNVGSNAMFCEDDTNMFEAGNDLKW</sequence>
<dbReference type="InterPro" id="IPR003034">
    <property type="entry name" value="SAP_dom"/>
</dbReference>
<evidence type="ECO:0000256" key="6">
    <source>
        <dbReference type="ARBA" id="ARBA00023242"/>
    </source>
</evidence>
<keyword evidence="2" id="KW-0677">Repeat</keyword>
<keyword evidence="6" id="KW-0539">Nucleus</keyword>
<feature type="compositionally biased region" description="Low complexity" evidence="9">
    <location>
        <begin position="354"/>
        <end position="375"/>
    </location>
</feature>
<dbReference type="Gene3D" id="6.10.150.10">
    <property type="match status" value="1"/>
</dbReference>
<dbReference type="OrthoDB" id="197676at2759"/>
<reference evidence="11" key="1">
    <citation type="submission" date="2022-01" db="EMBL/GenBank/DDBJ databases">
        <authorList>
            <person name="King R."/>
        </authorList>
    </citation>
    <scope>NUCLEOTIDE SEQUENCE</scope>
</reference>
<evidence type="ECO:0000259" key="10">
    <source>
        <dbReference type="PROSITE" id="PS50800"/>
    </source>
</evidence>
<evidence type="ECO:0000256" key="9">
    <source>
        <dbReference type="SAM" id="MobiDB-lite"/>
    </source>
</evidence>
<dbReference type="Pfam" id="PF02755">
    <property type="entry name" value="RPEL"/>
    <property type="match status" value="2"/>
</dbReference>
<dbReference type="GO" id="GO:0045944">
    <property type="term" value="P:positive regulation of transcription by RNA polymerase II"/>
    <property type="evidence" value="ECO:0007669"/>
    <property type="project" value="TreeGrafter"/>
</dbReference>
<gene>
    <name evidence="11" type="ORF">CHIRRI_LOCUS6708</name>
</gene>
<evidence type="ECO:0000256" key="5">
    <source>
        <dbReference type="ARBA" id="ARBA00023163"/>
    </source>
</evidence>
<feature type="region of interest" description="Disordered" evidence="9">
    <location>
        <begin position="1"/>
        <end position="26"/>
    </location>
</feature>
<dbReference type="GO" id="GO:0005634">
    <property type="term" value="C:nucleus"/>
    <property type="evidence" value="ECO:0007669"/>
    <property type="project" value="UniProtKB-SubCell"/>
</dbReference>
<feature type="domain" description="SAP" evidence="10">
    <location>
        <begin position="478"/>
        <end position="512"/>
    </location>
</feature>
<dbReference type="EMBL" id="OU895878">
    <property type="protein sequence ID" value="CAG9803812.1"/>
    <property type="molecule type" value="Genomic_DNA"/>
</dbReference>
<keyword evidence="5" id="KW-0804">Transcription</keyword>
<evidence type="ECO:0000256" key="1">
    <source>
        <dbReference type="ARBA" id="ARBA00004123"/>
    </source>
</evidence>
<comment type="subcellular location">
    <subcellularLocation>
        <location evidence="1">Nucleus</location>
    </subcellularLocation>
</comment>
<evidence type="ECO:0000313" key="12">
    <source>
        <dbReference type="Proteomes" id="UP001153620"/>
    </source>
</evidence>
<evidence type="ECO:0000256" key="4">
    <source>
        <dbReference type="ARBA" id="ARBA00023054"/>
    </source>
</evidence>
<reference evidence="11" key="2">
    <citation type="submission" date="2022-10" db="EMBL/GenBank/DDBJ databases">
        <authorList>
            <consortium name="ENA_rothamsted_submissions"/>
            <consortium name="culmorum"/>
            <person name="King R."/>
        </authorList>
    </citation>
    <scope>NUCLEOTIDE SEQUENCE</scope>
</reference>
<dbReference type="Gene3D" id="6.10.140.2040">
    <property type="match status" value="1"/>
</dbReference>
<proteinExistence type="predicted"/>
<feature type="repeat" description="RPEL" evidence="7">
    <location>
        <begin position="122"/>
        <end position="147"/>
    </location>
</feature>
<keyword evidence="3" id="KW-0805">Transcription regulation</keyword>
<evidence type="ECO:0000313" key="11">
    <source>
        <dbReference type="EMBL" id="CAG9803812.1"/>
    </source>
</evidence>
<dbReference type="Proteomes" id="UP001153620">
    <property type="component" value="Chromosome 2"/>
</dbReference>
<dbReference type="PANTHER" id="PTHR22793">
    <property type="entry name" value="MYOCARDIN-RELATED TRANSCRIPTION FACTOR-RELATED"/>
    <property type="match status" value="1"/>
</dbReference>
<dbReference type="PROSITE" id="PS51073">
    <property type="entry name" value="RPEL"/>
    <property type="match status" value="3"/>
</dbReference>
<dbReference type="GO" id="GO:0003713">
    <property type="term" value="F:transcription coactivator activity"/>
    <property type="evidence" value="ECO:0007669"/>
    <property type="project" value="TreeGrafter"/>
</dbReference>
<dbReference type="InterPro" id="IPR004018">
    <property type="entry name" value="RPEL_repeat"/>
</dbReference>
<dbReference type="InterPro" id="IPR043451">
    <property type="entry name" value="Myocardin-like"/>
</dbReference>
<dbReference type="Gene3D" id="1.10.720.30">
    <property type="entry name" value="SAP domain"/>
    <property type="match status" value="1"/>
</dbReference>
<evidence type="ECO:0000256" key="7">
    <source>
        <dbReference type="PROSITE-ProRule" id="PRU00401"/>
    </source>
</evidence>
<dbReference type="AlphaFoldDB" id="A0A9N9RUX0"/>
<organism evidence="11 12">
    <name type="scientific">Chironomus riparius</name>
    <dbReference type="NCBI Taxonomy" id="315576"/>
    <lineage>
        <taxon>Eukaryota</taxon>
        <taxon>Metazoa</taxon>
        <taxon>Ecdysozoa</taxon>
        <taxon>Arthropoda</taxon>
        <taxon>Hexapoda</taxon>
        <taxon>Insecta</taxon>
        <taxon>Pterygota</taxon>
        <taxon>Neoptera</taxon>
        <taxon>Endopterygota</taxon>
        <taxon>Diptera</taxon>
        <taxon>Nematocera</taxon>
        <taxon>Chironomoidea</taxon>
        <taxon>Chironomidae</taxon>
        <taxon>Chironominae</taxon>
        <taxon>Chironomus</taxon>
    </lineage>
</organism>
<keyword evidence="4 8" id="KW-0175">Coiled coil</keyword>
<protein>
    <recommendedName>
        <fullName evidence="10">SAP domain-containing protein</fullName>
    </recommendedName>
</protein>
<feature type="coiled-coil region" evidence="8">
    <location>
        <begin position="562"/>
        <end position="589"/>
    </location>
</feature>
<dbReference type="SMART" id="SM00513">
    <property type="entry name" value="SAP"/>
    <property type="match status" value="1"/>
</dbReference>
<keyword evidence="12" id="KW-1185">Reference proteome</keyword>
<dbReference type="PANTHER" id="PTHR22793:SF12">
    <property type="entry name" value="MYOCARDIN-RELATED TRANSCRIPTION FACTOR, ISOFORM H"/>
    <property type="match status" value="1"/>
</dbReference>
<evidence type="ECO:0000256" key="3">
    <source>
        <dbReference type="ARBA" id="ARBA00023015"/>
    </source>
</evidence>
<dbReference type="SMART" id="SM00707">
    <property type="entry name" value="RPEL"/>
    <property type="match status" value="3"/>
</dbReference>
<dbReference type="SUPFAM" id="SSF68906">
    <property type="entry name" value="SAP domain"/>
    <property type="match status" value="1"/>
</dbReference>
<evidence type="ECO:0000256" key="2">
    <source>
        <dbReference type="ARBA" id="ARBA00022737"/>
    </source>
</evidence>
<dbReference type="Pfam" id="PF02037">
    <property type="entry name" value="SAP"/>
    <property type="match status" value="1"/>
</dbReference>
<feature type="region of interest" description="Disordered" evidence="9">
    <location>
        <begin position="346"/>
        <end position="375"/>
    </location>
</feature>
<feature type="repeat" description="RPEL" evidence="7">
    <location>
        <begin position="32"/>
        <end position="57"/>
    </location>
</feature>
<feature type="repeat" description="RPEL" evidence="7">
    <location>
        <begin position="76"/>
        <end position="101"/>
    </location>
</feature>
<dbReference type="InterPro" id="IPR036361">
    <property type="entry name" value="SAP_dom_sf"/>
</dbReference>
<evidence type="ECO:0000256" key="8">
    <source>
        <dbReference type="SAM" id="Coils"/>
    </source>
</evidence>
<name>A0A9N9RUX0_9DIPT</name>